<dbReference type="SMART" id="SM00822">
    <property type="entry name" value="PKS_KR"/>
    <property type="match status" value="1"/>
</dbReference>
<dbReference type="AlphaFoldDB" id="A0A6G1IJ10"/>
<dbReference type="Gene3D" id="3.40.50.720">
    <property type="entry name" value="NAD(P)-binding Rossmann-like Domain"/>
    <property type="match status" value="1"/>
</dbReference>
<dbReference type="Pfam" id="PF00106">
    <property type="entry name" value="adh_short"/>
    <property type="match status" value="1"/>
</dbReference>
<sequence length="305" mass="32501">MQPPFPSPVPTWHNDTYPAIDPAKPELSHEGRTVVITGAGSGIGRATALAYARASASHIALLGRTETTLQETASLISATAEPKTKPKVSVFPCSVTDDAAIRNVAKEVGSWDVLVLNAAYLSTPVKVADVDVDEFWKAFETNVKALVIASQAFLPLARPGAAVLTVGAAGCIFPPAWAGLASYMSSKVAQAKLVEYLAAENPEVLFVSVHPGVVDTGMLRRAELTSLPNDAVELPAHFLVWVSAAGAKGGQKNWLGGRFVWCNWGVGELVERREEIRRSDLFTIGLAGWPFEKSGWNVKDGVEGL</sequence>
<dbReference type="GO" id="GO:0016491">
    <property type="term" value="F:oxidoreductase activity"/>
    <property type="evidence" value="ECO:0007669"/>
    <property type="project" value="UniProtKB-KW"/>
</dbReference>
<evidence type="ECO:0000259" key="3">
    <source>
        <dbReference type="SMART" id="SM00822"/>
    </source>
</evidence>
<dbReference type="InterPro" id="IPR002347">
    <property type="entry name" value="SDR_fam"/>
</dbReference>
<keyword evidence="2" id="KW-0560">Oxidoreductase</keyword>
<organism evidence="4 5">
    <name type="scientific">Lentithecium fluviatile CBS 122367</name>
    <dbReference type="NCBI Taxonomy" id="1168545"/>
    <lineage>
        <taxon>Eukaryota</taxon>
        <taxon>Fungi</taxon>
        <taxon>Dikarya</taxon>
        <taxon>Ascomycota</taxon>
        <taxon>Pezizomycotina</taxon>
        <taxon>Dothideomycetes</taxon>
        <taxon>Pleosporomycetidae</taxon>
        <taxon>Pleosporales</taxon>
        <taxon>Massarineae</taxon>
        <taxon>Lentitheciaceae</taxon>
        <taxon>Lentithecium</taxon>
    </lineage>
</organism>
<name>A0A6G1IJ10_9PLEO</name>
<protein>
    <submittedName>
        <fullName evidence="4">NAD(P)-binding protein</fullName>
    </submittedName>
</protein>
<dbReference type="PANTHER" id="PTHR42901">
    <property type="entry name" value="ALCOHOL DEHYDROGENASE"/>
    <property type="match status" value="1"/>
</dbReference>
<feature type="domain" description="Ketoreductase" evidence="3">
    <location>
        <begin position="32"/>
        <end position="217"/>
    </location>
</feature>
<evidence type="ECO:0000313" key="5">
    <source>
        <dbReference type="Proteomes" id="UP000799291"/>
    </source>
</evidence>
<dbReference type="PANTHER" id="PTHR42901:SF1">
    <property type="entry name" value="ALCOHOL DEHYDROGENASE"/>
    <property type="match status" value="1"/>
</dbReference>
<dbReference type="InterPro" id="IPR036291">
    <property type="entry name" value="NAD(P)-bd_dom_sf"/>
</dbReference>
<comment type="similarity">
    <text evidence="1">Belongs to the short-chain dehydrogenases/reductases (SDR) family.</text>
</comment>
<keyword evidence="5" id="KW-1185">Reference proteome</keyword>
<dbReference type="OrthoDB" id="1933717at2759"/>
<proteinExistence type="inferred from homology"/>
<reference evidence="4" key="1">
    <citation type="journal article" date="2020" name="Stud. Mycol.">
        <title>101 Dothideomycetes genomes: a test case for predicting lifestyles and emergence of pathogens.</title>
        <authorList>
            <person name="Haridas S."/>
            <person name="Albert R."/>
            <person name="Binder M."/>
            <person name="Bloem J."/>
            <person name="Labutti K."/>
            <person name="Salamov A."/>
            <person name="Andreopoulos B."/>
            <person name="Baker S."/>
            <person name="Barry K."/>
            <person name="Bills G."/>
            <person name="Bluhm B."/>
            <person name="Cannon C."/>
            <person name="Castanera R."/>
            <person name="Culley D."/>
            <person name="Daum C."/>
            <person name="Ezra D."/>
            <person name="Gonzalez J."/>
            <person name="Henrissat B."/>
            <person name="Kuo A."/>
            <person name="Liang C."/>
            <person name="Lipzen A."/>
            <person name="Lutzoni F."/>
            <person name="Magnuson J."/>
            <person name="Mondo S."/>
            <person name="Nolan M."/>
            <person name="Ohm R."/>
            <person name="Pangilinan J."/>
            <person name="Park H.-J."/>
            <person name="Ramirez L."/>
            <person name="Alfaro M."/>
            <person name="Sun H."/>
            <person name="Tritt A."/>
            <person name="Yoshinaga Y."/>
            <person name="Zwiers L.-H."/>
            <person name="Turgeon B."/>
            <person name="Goodwin S."/>
            <person name="Spatafora J."/>
            <person name="Crous P."/>
            <person name="Grigoriev I."/>
        </authorList>
    </citation>
    <scope>NUCLEOTIDE SEQUENCE</scope>
    <source>
        <strain evidence="4">CBS 122367</strain>
    </source>
</reference>
<dbReference type="SUPFAM" id="SSF51735">
    <property type="entry name" value="NAD(P)-binding Rossmann-fold domains"/>
    <property type="match status" value="1"/>
</dbReference>
<gene>
    <name evidence="4" type="ORF">K458DRAFT_377450</name>
</gene>
<evidence type="ECO:0000256" key="1">
    <source>
        <dbReference type="ARBA" id="ARBA00006484"/>
    </source>
</evidence>
<dbReference type="CDD" id="cd05233">
    <property type="entry name" value="SDR_c"/>
    <property type="match status" value="1"/>
</dbReference>
<evidence type="ECO:0000256" key="2">
    <source>
        <dbReference type="ARBA" id="ARBA00023002"/>
    </source>
</evidence>
<dbReference type="InterPro" id="IPR057326">
    <property type="entry name" value="KR_dom"/>
</dbReference>
<evidence type="ECO:0000313" key="4">
    <source>
        <dbReference type="EMBL" id="KAF2678078.1"/>
    </source>
</evidence>
<accession>A0A6G1IJ10</accession>
<dbReference type="EMBL" id="MU005615">
    <property type="protein sequence ID" value="KAF2678078.1"/>
    <property type="molecule type" value="Genomic_DNA"/>
</dbReference>
<dbReference type="Proteomes" id="UP000799291">
    <property type="component" value="Unassembled WGS sequence"/>
</dbReference>
<dbReference type="PRINTS" id="PR00081">
    <property type="entry name" value="GDHRDH"/>
</dbReference>